<gene>
    <name evidence="6" type="ORF">SAMN02745149_00348</name>
</gene>
<dbReference type="PROSITE" id="PS00092">
    <property type="entry name" value="N6_MTASE"/>
    <property type="match status" value="1"/>
</dbReference>
<protein>
    <recommendedName>
        <fullName evidence="4">Methyltransferase</fullName>
        <ecNumber evidence="4">2.1.1.-</ecNumber>
    </recommendedName>
</protein>
<dbReference type="OrthoDB" id="9773571at2"/>
<dbReference type="Proteomes" id="UP000190423">
    <property type="component" value="Unassembled WGS sequence"/>
</dbReference>
<dbReference type="GeneID" id="78315669"/>
<name>A0A1T4JIN8_TREPO</name>
<comment type="similarity">
    <text evidence="1 4">Belongs to the N(4)/N(6)-methyltransferase family.</text>
</comment>
<dbReference type="PRINTS" id="PR00508">
    <property type="entry name" value="S21N4MTFRASE"/>
</dbReference>
<dbReference type="InterPro" id="IPR002941">
    <property type="entry name" value="DNA_methylase_N4/N6"/>
</dbReference>
<feature type="domain" description="DNA methylase N-4/N-6" evidence="5">
    <location>
        <begin position="29"/>
        <end position="232"/>
    </location>
</feature>
<dbReference type="InterPro" id="IPR001091">
    <property type="entry name" value="RM_Methyltransferase"/>
</dbReference>
<dbReference type="PANTHER" id="PTHR13370">
    <property type="entry name" value="RNA METHYLASE-RELATED"/>
    <property type="match status" value="1"/>
</dbReference>
<keyword evidence="7" id="KW-1185">Reference proteome</keyword>
<evidence type="ECO:0000313" key="6">
    <source>
        <dbReference type="EMBL" id="SJZ30034.1"/>
    </source>
</evidence>
<accession>A0A1T4JIN8</accession>
<organism evidence="6 7">
    <name type="scientific">Treponema porcinum</name>
    <dbReference type="NCBI Taxonomy" id="261392"/>
    <lineage>
        <taxon>Bacteria</taxon>
        <taxon>Pseudomonadati</taxon>
        <taxon>Spirochaetota</taxon>
        <taxon>Spirochaetia</taxon>
        <taxon>Spirochaetales</taxon>
        <taxon>Treponemataceae</taxon>
        <taxon>Treponema</taxon>
    </lineage>
</organism>
<dbReference type="GO" id="GO:0032259">
    <property type="term" value="P:methylation"/>
    <property type="evidence" value="ECO:0007669"/>
    <property type="project" value="UniProtKB-KW"/>
</dbReference>
<reference evidence="6 7" key="1">
    <citation type="submission" date="2017-02" db="EMBL/GenBank/DDBJ databases">
        <authorList>
            <person name="Peterson S.W."/>
        </authorList>
    </citation>
    <scope>NUCLEOTIDE SEQUENCE [LARGE SCALE GENOMIC DNA]</scope>
    <source>
        <strain evidence="6 7">ATCC BAA-908</strain>
    </source>
</reference>
<evidence type="ECO:0000313" key="7">
    <source>
        <dbReference type="Proteomes" id="UP000190423"/>
    </source>
</evidence>
<keyword evidence="2 6" id="KW-0489">Methyltransferase</keyword>
<sequence length="245" mass="28629">MLNLQKDWHCYLKKGNSKELIKQIPDNSIDFLLTDPPYNIGKHSTGNIPLPGRTPMNNDVADWDWVDFNPEDWVEDFLRVLKPTGNLFIFTSYNQLGRWYNCLDHRFDTSNFMIWHKTNPAPKIFKAGFLNSCEMIFCCWNKKHTWNFISQKEMHNFLESPICMAPERLKEPKHPAQKPVSILKKMITIASNENDIVFDPFMGVGSTGVAALELKRKFIGFELDEKYFQAGKKRIMEYKKNVSNI</sequence>
<dbReference type="PANTHER" id="PTHR13370:SF3">
    <property type="entry name" value="TRNA (GUANINE(10)-N2)-METHYLTRANSFERASE HOMOLOG"/>
    <property type="match status" value="1"/>
</dbReference>
<keyword evidence="3 6" id="KW-0808">Transferase</keyword>
<evidence type="ECO:0000256" key="1">
    <source>
        <dbReference type="ARBA" id="ARBA00006594"/>
    </source>
</evidence>
<evidence type="ECO:0000256" key="2">
    <source>
        <dbReference type="ARBA" id="ARBA00022603"/>
    </source>
</evidence>
<evidence type="ECO:0000256" key="3">
    <source>
        <dbReference type="ARBA" id="ARBA00022679"/>
    </source>
</evidence>
<dbReference type="Pfam" id="PF01555">
    <property type="entry name" value="N6_N4_Mtase"/>
    <property type="match status" value="1"/>
</dbReference>
<dbReference type="EC" id="2.1.1.-" evidence="4"/>
<dbReference type="InterPro" id="IPR029063">
    <property type="entry name" value="SAM-dependent_MTases_sf"/>
</dbReference>
<dbReference type="InterPro" id="IPR002052">
    <property type="entry name" value="DNA_methylase_N6_adenine_CS"/>
</dbReference>
<proteinExistence type="inferred from homology"/>
<dbReference type="GO" id="GO:0008170">
    <property type="term" value="F:N-methyltransferase activity"/>
    <property type="evidence" value="ECO:0007669"/>
    <property type="project" value="InterPro"/>
</dbReference>
<dbReference type="SUPFAM" id="SSF53335">
    <property type="entry name" value="S-adenosyl-L-methionine-dependent methyltransferases"/>
    <property type="match status" value="1"/>
</dbReference>
<evidence type="ECO:0000259" key="5">
    <source>
        <dbReference type="Pfam" id="PF01555"/>
    </source>
</evidence>
<evidence type="ECO:0000256" key="4">
    <source>
        <dbReference type="RuleBase" id="RU362026"/>
    </source>
</evidence>
<dbReference type="RefSeq" id="WP_078932282.1">
    <property type="nucleotide sequence ID" value="NZ_FUWG01000003.1"/>
</dbReference>
<dbReference type="Gene3D" id="3.40.50.150">
    <property type="entry name" value="Vaccinia Virus protein VP39"/>
    <property type="match status" value="1"/>
</dbReference>
<dbReference type="AlphaFoldDB" id="A0A1T4JIN8"/>
<dbReference type="EMBL" id="FUWG01000003">
    <property type="protein sequence ID" value="SJZ30034.1"/>
    <property type="molecule type" value="Genomic_DNA"/>
</dbReference>
<dbReference type="STRING" id="261392.SAMN02745149_00348"/>
<dbReference type="GO" id="GO:0003677">
    <property type="term" value="F:DNA binding"/>
    <property type="evidence" value="ECO:0007669"/>
    <property type="project" value="InterPro"/>
</dbReference>
<dbReference type="GO" id="GO:0005737">
    <property type="term" value="C:cytoplasm"/>
    <property type="evidence" value="ECO:0007669"/>
    <property type="project" value="TreeGrafter"/>
</dbReference>